<feature type="region of interest" description="Disordered" evidence="6">
    <location>
        <begin position="185"/>
        <end position="214"/>
    </location>
</feature>
<name>A0AAF3ESZ1_9BILA</name>
<evidence type="ECO:0000256" key="3">
    <source>
        <dbReference type="ARBA" id="ARBA00022771"/>
    </source>
</evidence>
<dbReference type="SMART" id="SM00355">
    <property type="entry name" value="ZnF_C2H2"/>
    <property type="match status" value="3"/>
</dbReference>
<evidence type="ECO:0000256" key="2">
    <source>
        <dbReference type="ARBA" id="ARBA00022737"/>
    </source>
</evidence>
<dbReference type="InterPro" id="IPR013087">
    <property type="entry name" value="Znf_C2H2_type"/>
</dbReference>
<proteinExistence type="predicted"/>
<feature type="region of interest" description="Disordered" evidence="6">
    <location>
        <begin position="356"/>
        <end position="398"/>
    </location>
</feature>
<dbReference type="AlphaFoldDB" id="A0AAF3ESZ1"/>
<feature type="region of interest" description="Disordered" evidence="6">
    <location>
        <begin position="54"/>
        <end position="78"/>
    </location>
</feature>
<dbReference type="PROSITE" id="PS50157">
    <property type="entry name" value="ZINC_FINGER_C2H2_2"/>
    <property type="match status" value="2"/>
</dbReference>
<evidence type="ECO:0000256" key="6">
    <source>
        <dbReference type="SAM" id="MobiDB-lite"/>
    </source>
</evidence>
<keyword evidence="3 5" id="KW-0863">Zinc-finger</keyword>
<dbReference type="GO" id="GO:0008270">
    <property type="term" value="F:zinc ion binding"/>
    <property type="evidence" value="ECO:0007669"/>
    <property type="project" value="UniProtKB-KW"/>
</dbReference>
<keyword evidence="2" id="KW-0677">Repeat</keyword>
<feature type="compositionally biased region" description="Polar residues" evidence="6">
    <location>
        <begin position="65"/>
        <end position="77"/>
    </location>
</feature>
<evidence type="ECO:0000256" key="5">
    <source>
        <dbReference type="PROSITE-ProRule" id="PRU00042"/>
    </source>
</evidence>
<dbReference type="InterPro" id="IPR036236">
    <property type="entry name" value="Znf_C2H2_sf"/>
</dbReference>
<feature type="domain" description="C2H2-type" evidence="7">
    <location>
        <begin position="337"/>
        <end position="364"/>
    </location>
</feature>
<dbReference type="PROSITE" id="PS00028">
    <property type="entry name" value="ZINC_FINGER_C2H2_1"/>
    <property type="match status" value="1"/>
</dbReference>
<evidence type="ECO:0000259" key="7">
    <source>
        <dbReference type="PROSITE" id="PS50157"/>
    </source>
</evidence>
<reference evidence="9" key="1">
    <citation type="submission" date="2024-02" db="UniProtKB">
        <authorList>
            <consortium name="WormBaseParasite"/>
        </authorList>
    </citation>
    <scope>IDENTIFICATION</scope>
</reference>
<keyword evidence="4" id="KW-0862">Zinc</keyword>
<keyword evidence="8" id="KW-1185">Reference proteome</keyword>
<feature type="compositionally biased region" description="Polar residues" evidence="6">
    <location>
        <begin position="185"/>
        <end position="196"/>
    </location>
</feature>
<feature type="region of interest" description="Disordered" evidence="6">
    <location>
        <begin position="1"/>
        <end position="42"/>
    </location>
</feature>
<evidence type="ECO:0000256" key="1">
    <source>
        <dbReference type="ARBA" id="ARBA00022723"/>
    </source>
</evidence>
<dbReference type="Proteomes" id="UP000887575">
    <property type="component" value="Unassembled WGS sequence"/>
</dbReference>
<dbReference type="PANTHER" id="PTHR24379">
    <property type="entry name" value="KRAB AND ZINC FINGER DOMAIN-CONTAINING"/>
    <property type="match status" value="1"/>
</dbReference>
<feature type="compositionally biased region" description="Polar residues" evidence="6">
    <location>
        <begin position="1"/>
        <end position="15"/>
    </location>
</feature>
<dbReference type="PANTHER" id="PTHR24379:SF117">
    <property type="entry name" value="ZINC FINGER PROTEIN WECKLE"/>
    <property type="match status" value="1"/>
</dbReference>
<dbReference type="WBParaSite" id="MBELARI_LOCUS17271">
    <property type="protein sequence ID" value="MBELARI_LOCUS17271"/>
    <property type="gene ID" value="MBELARI_LOCUS17271"/>
</dbReference>
<accession>A0AAF3ESZ1</accession>
<dbReference type="Gene3D" id="3.30.160.60">
    <property type="entry name" value="Classic Zinc Finger"/>
    <property type="match status" value="1"/>
</dbReference>
<evidence type="ECO:0000256" key="4">
    <source>
        <dbReference type="ARBA" id="ARBA00022833"/>
    </source>
</evidence>
<sequence length="398" mass="43764">MISSTPSKTATQCASQGRKRRRAEVPNPANTLDGLVQRRVEEGKGLSGRYLTENEAIESPEDHQQVQPVPTGTTSDPDVSARTCSICGYQRVTLPPPLPQAVPQRRMLQIYACNRCPFETEHLSIFHIHSNSAHHLSQYSCLCGHSFETIEIAQEHCQKNGFPTEHMSANFTIRYQREAPSVSTLSPIAHSDSSADSGVHSDTDDSEQETFPASTLSPAFNGIDSLFLSSLFPLIPLPSPSHPISPLPLSSPSPFLLPQFDLSTLLLALQAQAQANLGQIPLISPSENSAFSPARGKKMVEKEADTKDIGCSLCEAVFSSHSSLSSHLSFHGSSRPHQCPNCNYAAGKRTNLHRHTSTHHRQFPTQILTSLPEIPEEQEEEEEEEMSEEDQQILDVEL</sequence>
<evidence type="ECO:0000313" key="9">
    <source>
        <dbReference type="WBParaSite" id="MBELARI_LOCUS17271"/>
    </source>
</evidence>
<feature type="compositionally biased region" description="Acidic residues" evidence="6">
    <location>
        <begin position="374"/>
        <end position="398"/>
    </location>
</feature>
<protein>
    <recommendedName>
        <fullName evidence="7">C2H2-type domain-containing protein</fullName>
    </recommendedName>
</protein>
<evidence type="ECO:0000313" key="8">
    <source>
        <dbReference type="Proteomes" id="UP000887575"/>
    </source>
</evidence>
<dbReference type="SUPFAM" id="SSF57667">
    <property type="entry name" value="beta-beta-alpha zinc fingers"/>
    <property type="match status" value="1"/>
</dbReference>
<feature type="domain" description="C2H2-type" evidence="7">
    <location>
        <begin position="309"/>
        <end position="336"/>
    </location>
</feature>
<organism evidence="8 9">
    <name type="scientific">Mesorhabditis belari</name>
    <dbReference type="NCBI Taxonomy" id="2138241"/>
    <lineage>
        <taxon>Eukaryota</taxon>
        <taxon>Metazoa</taxon>
        <taxon>Ecdysozoa</taxon>
        <taxon>Nematoda</taxon>
        <taxon>Chromadorea</taxon>
        <taxon>Rhabditida</taxon>
        <taxon>Rhabditina</taxon>
        <taxon>Rhabditomorpha</taxon>
        <taxon>Rhabditoidea</taxon>
        <taxon>Rhabditidae</taxon>
        <taxon>Mesorhabditinae</taxon>
        <taxon>Mesorhabditis</taxon>
    </lineage>
</organism>
<keyword evidence="1" id="KW-0479">Metal-binding</keyword>